<feature type="chain" id="PRO_5017600910" evidence="1">
    <location>
        <begin position="32"/>
        <end position="457"/>
    </location>
</feature>
<dbReference type="InterPro" id="IPR015943">
    <property type="entry name" value="WD40/YVTN_repeat-like_dom_sf"/>
</dbReference>
<dbReference type="OrthoDB" id="3666463at2"/>
<dbReference type="InterPro" id="IPR011044">
    <property type="entry name" value="Quino_amine_DH_bsu"/>
</dbReference>
<dbReference type="InterPro" id="IPR051200">
    <property type="entry name" value="Host-pathogen_enzymatic-act"/>
</dbReference>
<organism evidence="3 4">
    <name type="scientific">Kutzneria buriramensis</name>
    <dbReference type="NCBI Taxonomy" id="1045776"/>
    <lineage>
        <taxon>Bacteria</taxon>
        <taxon>Bacillati</taxon>
        <taxon>Actinomycetota</taxon>
        <taxon>Actinomycetes</taxon>
        <taxon>Pseudonocardiales</taxon>
        <taxon>Pseudonocardiaceae</taxon>
        <taxon>Kutzneria</taxon>
    </lineage>
</organism>
<evidence type="ECO:0000259" key="2">
    <source>
        <dbReference type="Pfam" id="PF01345"/>
    </source>
</evidence>
<protein>
    <submittedName>
        <fullName evidence="3">YVTN family beta-propeller protein</fullName>
    </submittedName>
</protein>
<keyword evidence="1" id="KW-0732">Signal</keyword>
<feature type="domain" description="DUF11" evidence="2">
    <location>
        <begin position="331"/>
        <end position="446"/>
    </location>
</feature>
<dbReference type="SUPFAM" id="SSF50969">
    <property type="entry name" value="YVTN repeat-like/Quinoprotein amine dehydrogenase"/>
    <property type="match status" value="1"/>
</dbReference>
<dbReference type="InterPro" id="IPR011964">
    <property type="entry name" value="YVTN_b-propeller_repeat"/>
</dbReference>
<dbReference type="PANTHER" id="PTHR47197:SF3">
    <property type="entry name" value="DIHYDRO-HEME D1 DEHYDROGENASE"/>
    <property type="match status" value="1"/>
</dbReference>
<dbReference type="PANTHER" id="PTHR47197">
    <property type="entry name" value="PROTEIN NIRF"/>
    <property type="match status" value="1"/>
</dbReference>
<gene>
    <name evidence="3" type="ORF">BCF44_102168</name>
</gene>
<dbReference type="EMBL" id="QUNO01000002">
    <property type="protein sequence ID" value="REH53947.1"/>
    <property type="molecule type" value="Genomic_DNA"/>
</dbReference>
<dbReference type="InterPro" id="IPR018391">
    <property type="entry name" value="PQQ_b-propeller_rpt"/>
</dbReference>
<name>A0A3E0I5N4_9PSEU</name>
<reference evidence="3 4" key="1">
    <citation type="submission" date="2018-08" db="EMBL/GenBank/DDBJ databases">
        <title>Genomic Encyclopedia of Archaeal and Bacterial Type Strains, Phase II (KMG-II): from individual species to whole genera.</title>
        <authorList>
            <person name="Goeker M."/>
        </authorList>
    </citation>
    <scope>NUCLEOTIDE SEQUENCE [LARGE SCALE GENOMIC DNA]</scope>
    <source>
        <strain evidence="3 4">DSM 45791</strain>
    </source>
</reference>
<dbReference type="Pfam" id="PF01345">
    <property type="entry name" value="DUF11"/>
    <property type="match status" value="1"/>
</dbReference>
<keyword evidence="4" id="KW-1185">Reference proteome</keyword>
<proteinExistence type="predicted"/>
<accession>A0A3E0I5N4</accession>
<comment type="caution">
    <text evidence="3">The sequence shown here is derived from an EMBL/GenBank/DDBJ whole genome shotgun (WGS) entry which is preliminary data.</text>
</comment>
<evidence type="ECO:0000313" key="4">
    <source>
        <dbReference type="Proteomes" id="UP000256269"/>
    </source>
</evidence>
<dbReference type="InterPro" id="IPR001434">
    <property type="entry name" value="OmcB-like_DUF11"/>
</dbReference>
<evidence type="ECO:0000313" key="3">
    <source>
        <dbReference type="EMBL" id="REH53947.1"/>
    </source>
</evidence>
<dbReference type="NCBIfam" id="TIGR02276">
    <property type="entry name" value="beta_rpt_yvtn"/>
    <property type="match status" value="3"/>
</dbReference>
<dbReference type="RefSeq" id="WP_116173057.1">
    <property type="nucleotide sequence ID" value="NZ_CP144375.1"/>
</dbReference>
<dbReference type="AlphaFoldDB" id="A0A3E0I5N4"/>
<feature type="signal peptide" evidence="1">
    <location>
        <begin position="1"/>
        <end position="31"/>
    </location>
</feature>
<dbReference type="Gene3D" id="2.130.10.10">
    <property type="entry name" value="YVTN repeat-like/Quinoprotein amine dehydrogenase"/>
    <property type="match status" value="2"/>
</dbReference>
<evidence type="ECO:0000256" key="1">
    <source>
        <dbReference type="SAM" id="SignalP"/>
    </source>
</evidence>
<dbReference type="Proteomes" id="UP000256269">
    <property type="component" value="Unassembled WGS sequence"/>
</dbReference>
<dbReference type="SMART" id="SM00564">
    <property type="entry name" value="PQQ"/>
    <property type="match status" value="4"/>
</dbReference>
<sequence length="457" mass="45447">MSGAGKGIRRLVVAGTAVVLAGLGLAAPASAATASGYNAYVTDSRQNQVYVIDTATNAITATIPVGMSPRGVAVTPDGSRVYVTDHGSQQVSVIDPAASAVIATISVPGAPNFVAVSPDGRKAYVSNDGTNQLDVIDTASNTVTNTIQLGSVAAGVTVLTPDGKFVFVAATGANTVYKIDTGTGSVVSAITTPRPSALAISPDSAELAAVDIFDNTVTRFATATGAQTGVTSLPGSPQELAYTNGALYVTNADGTVSVLNNGAVTATIPVQPSRVLGGIAATPDGQSLYVGNYFGNGVTVLSTASNTVSTTVPTPTDSQPYEVAIGNRSADLALKLTANPSGLLVHEVTFNATVTDKGPGPATSATVKFSYANGFVSPSAPGCTVDANARTATCAVGPIANGASVTRSLKLTVGLLTISSSLPVTVTRTASAPTDPNAANDSSTVTCSALTSILVSC</sequence>